<gene>
    <name evidence="3" type="ORF">CR152_27660</name>
</gene>
<keyword evidence="4" id="KW-1185">Reference proteome</keyword>
<organism evidence="3 4">
    <name type="scientific">Massilia violaceinigra</name>
    <dbReference type="NCBI Taxonomy" id="2045208"/>
    <lineage>
        <taxon>Bacteria</taxon>
        <taxon>Pseudomonadati</taxon>
        <taxon>Pseudomonadota</taxon>
        <taxon>Betaproteobacteria</taxon>
        <taxon>Burkholderiales</taxon>
        <taxon>Oxalobacteraceae</taxon>
        <taxon>Telluria group</taxon>
        <taxon>Massilia</taxon>
    </lineage>
</organism>
<evidence type="ECO:0000256" key="2">
    <source>
        <dbReference type="ARBA" id="ARBA00022649"/>
    </source>
</evidence>
<proteinExistence type="inferred from homology"/>
<keyword evidence="2" id="KW-1277">Toxin-antitoxin system</keyword>
<sequence length="104" mass="11680">MTMKIVLAPQFEEMVREKVVSGLYTSASEVVHDALRLMHEHDQVRIAKLAELRHDIQAGLDSGPVVDWDPDEIKLSGRARSHPQWCRADTRAAQRAGCRSSVFA</sequence>
<dbReference type="EMBL" id="CP024608">
    <property type="protein sequence ID" value="ATQ77858.1"/>
    <property type="molecule type" value="Genomic_DNA"/>
</dbReference>
<evidence type="ECO:0000256" key="1">
    <source>
        <dbReference type="ARBA" id="ARBA00008580"/>
    </source>
</evidence>
<dbReference type="SUPFAM" id="SSF47598">
    <property type="entry name" value="Ribbon-helix-helix"/>
    <property type="match status" value="1"/>
</dbReference>
<name>A0A2D2DSB6_9BURK</name>
<dbReference type="Gene3D" id="6.10.10.120">
    <property type="entry name" value="Antitoxin ParD1-like"/>
    <property type="match status" value="1"/>
</dbReference>
<evidence type="ECO:0000313" key="4">
    <source>
        <dbReference type="Proteomes" id="UP000229897"/>
    </source>
</evidence>
<dbReference type="Proteomes" id="UP000229897">
    <property type="component" value="Chromosome"/>
</dbReference>
<dbReference type="InterPro" id="IPR022789">
    <property type="entry name" value="ParD"/>
</dbReference>
<protein>
    <submittedName>
        <fullName evidence="3">Type II toxin-antitoxin system ParD family antitoxin</fullName>
    </submittedName>
</protein>
<dbReference type="PANTHER" id="PTHR36582:SF2">
    <property type="entry name" value="ANTITOXIN PARD"/>
    <property type="match status" value="1"/>
</dbReference>
<dbReference type="InterPro" id="IPR038296">
    <property type="entry name" value="ParD_sf"/>
</dbReference>
<dbReference type="GO" id="GO:0006355">
    <property type="term" value="P:regulation of DNA-templated transcription"/>
    <property type="evidence" value="ECO:0007669"/>
    <property type="project" value="InterPro"/>
</dbReference>
<dbReference type="InterPro" id="IPR010985">
    <property type="entry name" value="Ribbon_hlx_hlx"/>
</dbReference>
<reference evidence="3" key="1">
    <citation type="submission" date="2017-10" db="EMBL/GenBank/DDBJ databases">
        <title>Massilia psychrophilum sp. nov., a novel purple-pigmented bacterium isolated from Tianshan glacier, Xinjiang Municipality, China.</title>
        <authorList>
            <person name="Wang H."/>
        </authorList>
    </citation>
    <scope>NUCLEOTIDE SEQUENCE [LARGE SCALE GENOMIC DNA]</scope>
    <source>
        <strain evidence="3">B2</strain>
    </source>
</reference>
<dbReference type="NCBIfam" id="TIGR02606">
    <property type="entry name" value="antidote_CC2985"/>
    <property type="match status" value="1"/>
</dbReference>
<dbReference type="PANTHER" id="PTHR36582">
    <property type="entry name" value="ANTITOXIN PARD"/>
    <property type="match status" value="1"/>
</dbReference>
<dbReference type="Pfam" id="PF03693">
    <property type="entry name" value="ParD_antitoxin"/>
    <property type="match status" value="1"/>
</dbReference>
<dbReference type="KEGG" id="mass:CR152_27660"/>
<dbReference type="RefSeq" id="WP_099880384.1">
    <property type="nucleotide sequence ID" value="NZ_CP024608.1"/>
</dbReference>
<evidence type="ECO:0000313" key="3">
    <source>
        <dbReference type="EMBL" id="ATQ77858.1"/>
    </source>
</evidence>
<accession>A0A2D2DSB6</accession>
<comment type="similarity">
    <text evidence="1">Belongs to the ParD antitoxin family.</text>
</comment>
<dbReference type="AlphaFoldDB" id="A0A2D2DSB6"/>
<dbReference type="OrthoDB" id="9815501at2"/>